<dbReference type="Proteomes" id="UP000642829">
    <property type="component" value="Unassembled WGS sequence"/>
</dbReference>
<dbReference type="AlphaFoldDB" id="A0A8J3DI22"/>
<feature type="transmembrane region" description="Helical" evidence="1">
    <location>
        <begin position="222"/>
        <end position="239"/>
    </location>
</feature>
<evidence type="ECO:0000313" key="4">
    <source>
        <dbReference type="Proteomes" id="UP000642829"/>
    </source>
</evidence>
<reference evidence="3" key="2">
    <citation type="submission" date="2020-09" db="EMBL/GenBank/DDBJ databases">
        <authorList>
            <person name="Sun Q."/>
            <person name="Kim S."/>
        </authorList>
    </citation>
    <scope>NUCLEOTIDE SEQUENCE</scope>
    <source>
        <strain evidence="3">KCTC 12870</strain>
    </source>
</reference>
<evidence type="ECO:0000313" key="3">
    <source>
        <dbReference type="EMBL" id="GHC01632.1"/>
    </source>
</evidence>
<keyword evidence="1" id="KW-1133">Transmembrane helix</keyword>
<gene>
    <name evidence="3" type="ORF">GCM10007047_17730</name>
</gene>
<keyword evidence="2" id="KW-0732">Signal</keyword>
<keyword evidence="4" id="KW-1185">Reference proteome</keyword>
<evidence type="ECO:0000256" key="1">
    <source>
        <dbReference type="SAM" id="Phobius"/>
    </source>
</evidence>
<sequence length="246" mass="25630">MNVNTTPLLIKFSLLGGLLASITSVAQGDVLVSLGDTPTTTWSSVPTLGTANANTDGFVSIGGNELEQTITIGSSAITLDKIEFSYGAPKMTADLSLYIWEMGGSEDPTQPGFVDNRINNLLSANSYSFDTTVAGISNGSILSFDLTDSDEITLSANTSYVISLKFNNRTNNASIGYTTAIDGLDASSAYVGGALFYNEGYIDGGNAGTDSAFAIYATIPEPTTTVLAVAGIAGVLVVMRRRSRKA</sequence>
<evidence type="ECO:0008006" key="5">
    <source>
        <dbReference type="Google" id="ProtNLM"/>
    </source>
</evidence>
<keyword evidence="1" id="KW-0812">Transmembrane</keyword>
<dbReference type="RefSeq" id="WP_189514205.1">
    <property type="nucleotide sequence ID" value="NZ_BMXG01000009.1"/>
</dbReference>
<feature type="signal peptide" evidence="2">
    <location>
        <begin position="1"/>
        <end position="26"/>
    </location>
</feature>
<name>A0A8J3DI22_9BACT</name>
<organism evidence="3 4">
    <name type="scientific">Cerasicoccus arenae</name>
    <dbReference type="NCBI Taxonomy" id="424488"/>
    <lineage>
        <taxon>Bacteria</taxon>
        <taxon>Pseudomonadati</taxon>
        <taxon>Verrucomicrobiota</taxon>
        <taxon>Opitutia</taxon>
        <taxon>Puniceicoccales</taxon>
        <taxon>Cerasicoccaceae</taxon>
        <taxon>Cerasicoccus</taxon>
    </lineage>
</organism>
<feature type="chain" id="PRO_5035214449" description="PEP-CTERM protein-sorting domain-containing protein" evidence="2">
    <location>
        <begin position="27"/>
        <end position="246"/>
    </location>
</feature>
<evidence type="ECO:0000256" key="2">
    <source>
        <dbReference type="SAM" id="SignalP"/>
    </source>
</evidence>
<comment type="caution">
    <text evidence="3">The sequence shown here is derived from an EMBL/GenBank/DDBJ whole genome shotgun (WGS) entry which is preliminary data.</text>
</comment>
<dbReference type="EMBL" id="BMXG01000009">
    <property type="protein sequence ID" value="GHC01632.1"/>
    <property type="molecule type" value="Genomic_DNA"/>
</dbReference>
<protein>
    <recommendedName>
        <fullName evidence="5">PEP-CTERM protein-sorting domain-containing protein</fullName>
    </recommendedName>
</protein>
<reference evidence="3" key="1">
    <citation type="journal article" date="2014" name="Int. J. Syst. Evol. Microbiol.">
        <title>Complete genome sequence of Corynebacterium casei LMG S-19264T (=DSM 44701T), isolated from a smear-ripened cheese.</title>
        <authorList>
            <consortium name="US DOE Joint Genome Institute (JGI-PGF)"/>
            <person name="Walter F."/>
            <person name="Albersmeier A."/>
            <person name="Kalinowski J."/>
            <person name="Ruckert C."/>
        </authorList>
    </citation>
    <scope>NUCLEOTIDE SEQUENCE</scope>
    <source>
        <strain evidence="3">KCTC 12870</strain>
    </source>
</reference>
<proteinExistence type="predicted"/>
<keyword evidence="1" id="KW-0472">Membrane</keyword>
<accession>A0A8J3DI22</accession>